<dbReference type="EMBL" id="CP039375">
    <property type="protein sequence ID" value="QCD64615.1"/>
    <property type="molecule type" value="Genomic_DNA"/>
</dbReference>
<keyword evidence="2" id="KW-0012">Acyltransferase</keyword>
<evidence type="ECO:0000313" key="5">
    <source>
        <dbReference type="EMBL" id="QCD64615.1"/>
    </source>
</evidence>
<dbReference type="InterPro" id="IPR051531">
    <property type="entry name" value="N-acetyltransferase"/>
</dbReference>
<evidence type="ECO:0000256" key="1">
    <source>
        <dbReference type="ARBA" id="ARBA00022679"/>
    </source>
</evidence>
<dbReference type="Pfam" id="PF13302">
    <property type="entry name" value="Acetyltransf_3"/>
    <property type="match status" value="1"/>
</dbReference>
<dbReference type="KEGG" id="halz:E5139_02770"/>
<dbReference type="InterPro" id="IPR016181">
    <property type="entry name" value="Acyl_CoA_acyltransferase"/>
</dbReference>
<dbReference type="InterPro" id="IPR000182">
    <property type="entry name" value="GNAT_dom"/>
</dbReference>
<dbReference type="SUPFAM" id="SSF55729">
    <property type="entry name" value="Acyl-CoA N-acyltransferases (Nat)"/>
    <property type="match status" value="1"/>
</dbReference>
<evidence type="ECO:0000259" key="4">
    <source>
        <dbReference type="PROSITE" id="PS51186"/>
    </source>
</evidence>
<dbReference type="PANTHER" id="PTHR43792:SF8">
    <property type="entry name" value="[RIBOSOMAL PROTEIN US5]-ALANINE N-ACETYLTRANSFERASE"/>
    <property type="match status" value="1"/>
</dbReference>
<reference evidence="5 6" key="2">
    <citation type="submission" date="2019-04" db="EMBL/GenBank/DDBJ databases">
        <authorList>
            <person name="Yang S."/>
            <person name="Wei W."/>
        </authorList>
    </citation>
    <scope>NUCLEOTIDE SEQUENCE [LARGE SCALE GENOMIC DNA]</scope>
    <source>
        <strain evidence="6">ZP60</strain>
    </source>
</reference>
<dbReference type="OMA" id="AAIHIYK"/>
<dbReference type="AlphaFoldDB" id="A0A4D6KBN6"/>
<dbReference type="PROSITE" id="PS51186">
    <property type="entry name" value="GNAT"/>
    <property type="match status" value="1"/>
</dbReference>
<dbReference type="Gene3D" id="3.40.630.30">
    <property type="match status" value="1"/>
</dbReference>
<evidence type="ECO:0000256" key="2">
    <source>
        <dbReference type="ARBA" id="ARBA00023315"/>
    </source>
</evidence>
<feature type="domain" description="N-acetyltransferase" evidence="4">
    <location>
        <begin position="12"/>
        <end position="172"/>
    </location>
</feature>
<dbReference type="CDD" id="cd04301">
    <property type="entry name" value="NAT_SF"/>
    <property type="match status" value="1"/>
</dbReference>
<dbReference type="GO" id="GO:0016747">
    <property type="term" value="F:acyltransferase activity, transferring groups other than amino-acyl groups"/>
    <property type="evidence" value="ECO:0007669"/>
    <property type="project" value="InterPro"/>
</dbReference>
<proteinExistence type="inferred from homology"/>
<sequence length="177" mass="19767">MPGPVFIDGDGVELRTIEREDLDFCRQTLNDPAVRSGLAATDPLTSSDEEEWYERHVVEGDDVHLLVCDDGEPVGTVGLNGVNETFGNAELGYWIAPDYHRNGYATAAARALVDYAFTERRLHKVYANAFAFNEGSQRVLQKVGFEREGVHREQAFIDGEYVDVYRYGLLAPDHTAP</sequence>
<dbReference type="PANTHER" id="PTHR43792">
    <property type="entry name" value="GNAT FAMILY, PUTATIVE (AFU_ORTHOLOGUE AFUA_3G00765)-RELATED-RELATED"/>
    <property type="match status" value="1"/>
</dbReference>
<accession>A0A4D6KBN6</accession>
<name>A0A4D6KBN6_9EURY</name>
<gene>
    <name evidence="5" type="ORF">E5139_02770</name>
</gene>
<protein>
    <submittedName>
        <fullName evidence="5">GNAT family N-acetyltransferase</fullName>
    </submittedName>
</protein>
<organism evidence="5 6">
    <name type="scientific">Halomicrobium mukohataei</name>
    <dbReference type="NCBI Taxonomy" id="57705"/>
    <lineage>
        <taxon>Archaea</taxon>
        <taxon>Methanobacteriati</taxon>
        <taxon>Methanobacteriota</taxon>
        <taxon>Stenosarchaea group</taxon>
        <taxon>Halobacteria</taxon>
        <taxon>Halobacteriales</taxon>
        <taxon>Haloarculaceae</taxon>
        <taxon>Halomicrobium</taxon>
    </lineage>
</organism>
<comment type="similarity">
    <text evidence="3">Belongs to the acetyltransferase family. RimJ subfamily.</text>
</comment>
<evidence type="ECO:0000256" key="3">
    <source>
        <dbReference type="ARBA" id="ARBA00038502"/>
    </source>
</evidence>
<dbReference type="RefSeq" id="WP_015764052.1">
    <property type="nucleotide sequence ID" value="NZ_CP039375.1"/>
</dbReference>
<keyword evidence="1 5" id="KW-0808">Transferase</keyword>
<evidence type="ECO:0000313" key="6">
    <source>
        <dbReference type="Proteomes" id="UP000297053"/>
    </source>
</evidence>
<reference evidence="5 6" key="1">
    <citation type="submission" date="2019-04" db="EMBL/GenBank/DDBJ databases">
        <title>Complete genome sequence of Arthrobacter sp. ZXY-2 associated with effective atrazine degradation and salt adaptation.</title>
        <authorList>
            <person name="Zhao X."/>
        </authorList>
    </citation>
    <scope>NUCLEOTIDE SEQUENCE [LARGE SCALE GENOMIC DNA]</scope>
    <source>
        <strain evidence="6">ZP60</strain>
    </source>
</reference>
<dbReference type="GeneID" id="42177825"/>
<dbReference type="Proteomes" id="UP000297053">
    <property type="component" value="Chromosome"/>
</dbReference>